<organism evidence="3 4">
    <name type="scientific">Diatraea saccharalis</name>
    <name type="common">sugarcane borer</name>
    <dbReference type="NCBI Taxonomy" id="40085"/>
    <lineage>
        <taxon>Eukaryota</taxon>
        <taxon>Metazoa</taxon>
        <taxon>Ecdysozoa</taxon>
        <taxon>Arthropoda</taxon>
        <taxon>Hexapoda</taxon>
        <taxon>Insecta</taxon>
        <taxon>Pterygota</taxon>
        <taxon>Neoptera</taxon>
        <taxon>Endopterygota</taxon>
        <taxon>Lepidoptera</taxon>
        <taxon>Glossata</taxon>
        <taxon>Ditrysia</taxon>
        <taxon>Pyraloidea</taxon>
        <taxon>Crambidae</taxon>
        <taxon>Crambinae</taxon>
        <taxon>Diatraea</taxon>
    </lineage>
</organism>
<gene>
    <name evidence="3" type="ORF">DIATSA_LOCUS13831</name>
</gene>
<evidence type="ECO:0000256" key="2">
    <source>
        <dbReference type="SAM" id="SignalP"/>
    </source>
</evidence>
<dbReference type="Proteomes" id="UP001153714">
    <property type="component" value="Chromosome 9"/>
</dbReference>
<keyword evidence="1" id="KW-0812">Transmembrane</keyword>
<dbReference type="OrthoDB" id="10256829at2759"/>
<evidence type="ECO:0000313" key="4">
    <source>
        <dbReference type="Proteomes" id="UP001153714"/>
    </source>
</evidence>
<keyword evidence="4" id="KW-1185">Reference proteome</keyword>
<keyword evidence="1" id="KW-0472">Membrane</keyword>
<keyword evidence="1" id="KW-1133">Transmembrane helix</keyword>
<feature type="chain" id="PRO_5040413900" evidence="2">
    <location>
        <begin position="19"/>
        <end position="832"/>
    </location>
</feature>
<proteinExistence type="predicted"/>
<keyword evidence="2" id="KW-0732">Signal</keyword>
<evidence type="ECO:0000256" key="1">
    <source>
        <dbReference type="SAM" id="Phobius"/>
    </source>
</evidence>
<reference evidence="3" key="1">
    <citation type="submission" date="2021-12" db="EMBL/GenBank/DDBJ databases">
        <authorList>
            <person name="King R."/>
        </authorList>
    </citation>
    <scope>NUCLEOTIDE SEQUENCE</scope>
</reference>
<sequence>MYWLAAFLVLSVANGAYAQATAQSSVAPELRECYMDPNLVNRNNLPPTTMPVLIDIIRKIENNPNITLDLRMLSTQLLHTYRQDGIEYHQRSTNVAASSIVLPFAPTFHSFHRHRLLLRIIPSNQQVLPNNTLPSSLKCALHNMISTTVDARTRGDESTCGSLSQYRALRTVRSPRSRRSIDDDVEILDLKQLSEQKNGHMMQNEGDSDVEYAEDVSSRQLLGDSACPILTGVVNTRWGAVSAGNLIAGIAAGSESQQVPILELTKGSVLNYQNVQPTITTVYPATLSGDLAEAVLVQGTAGRTTISVGNAGNWNSSQATRFYMLSGRTNIEMTDPEIRGALDGFFLGTSLPDTLRTFGSLKLSQLLDMYYTPLNGVFNTNLRACNRRELSQQLVVTNNLVGETRAFTAALDTVLPLAGTLTGGIEGLVDNSITNLQNYINNNLNDINCMLTTSARLDTRLRTNLYIVLDGSWQYQAVYPAISHIVESIDVGHFGSSITLLSASDGSVLINQTFSPADFHTEYTQQRHLTFPTGVNLQTSFANIRMMMQNQLRNETTMNYVGGNSTVLLFLLSAGNIENNANVLAEHRLLTEGVPDLMLLFATALNQLENLSNLVREPVNDITTISLTTGGTNVVTTMTPVVVGIQNVGRRIINPLCGADFVASSSGTRVLTQYVDPGYINYYRISPNYFYDSNGNTRVRVSRTGGVGDLVICHSRAIAVPRQNETFASVETDAVTCQTLGGTGNVELNLQNACGGFGTIRACPPWFFSVEAPAITTNPTATCTDGTQCRFPYDVAYEIEIQDLQCFSSGTNVAASFAILLFGIVINMLRIL</sequence>
<accession>A0A9P0CCA2</accession>
<feature type="signal peptide" evidence="2">
    <location>
        <begin position="1"/>
        <end position="18"/>
    </location>
</feature>
<name>A0A9P0CCA2_9NEOP</name>
<protein>
    <submittedName>
        <fullName evidence="3">Uncharacterized protein</fullName>
    </submittedName>
</protein>
<dbReference type="AlphaFoldDB" id="A0A9P0CCA2"/>
<feature type="transmembrane region" description="Helical" evidence="1">
    <location>
        <begin position="813"/>
        <end position="831"/>
    </location>
</feature>
<reference evidence="3" key="2">
    <citation type="submission" date="2022-10" db="EMBL/GenBank/DDBJ databases">
        <authorList>
            <consortium name="ENA_rothamsted_submissions"/>
            <consortium name="culmorum"/>
            <person name="King R."/>
        </authorList>
    </citation>
    <scope>NUCLEOTIDE SEQUENCE</scope>
</reference>
<evidence type="ECO:0000313" key="3">
    <source>
        <dbReference type="EMBL" id="CAH0766811.1"/>
    </source>
</evidence>
<dbReference type="EMBL" id="OU893340">
    <property type="protein sequence ID" value="CAH0766811.1"/>
    <property type="molecule type" value="Genomic_DNA"/>
</dbReference>